<keyword evidence="5" id="KW-1185">Reference proteome</keyword>
<protein>
    <recommendedName>
        <fullName evidence="6">Glycosyl transferase family 1</fullName>
    </recommendedName>
</protein>
<dbReference type="InterPro" id="IPR028098">
    <property type="entry name" value="Glyco_trans_4-like_N"/>
</dbReference>
<dbReference type="Pfam" id="PF00534">
    <property type="entry name" value="Glycos_transf_1"/>
    <property type="match status" value="2"/>
</dbReference>
<dbReference type="GO" id="GO:0009103">
    <property type="term" value="P:lipopolysaccharide biosynthetic process"/>
    <property type="evidence" value="ECO:0007669"/>
    <property type="project" value="TreeGrafter"/>
</dbReference>
<keyword evidence="1" id="KW-0808">Transferase</keyword>
<feature type="domain" description="Glycosyl transferase family 1" evidence="2">
    <location>
        <begin position="223"/>
        <end position="380"/>
    </location>
</feature>
<dbReference type="PATRIC" id="fig|1346791.3.peg.764"/>
<dbReference type="SUPFAM" id="SSF53756">
    <property type="entry name" value="UDP-Glycosyltransferase/glycogen phosphorylase"/>
    <property type="match status" value="3"/>
</dbReference>
<dbReference type="Gene3D" id="3.40.50.2000">
    <property type="entry name" value="Glycogen Phosphorylase B"/>
    <property type="match status" value="4"/>
</dbReference>
<dbReference type="PANTHER" id="PTHR46401">
    <property type="entry name" value="GLYCOSYLTRANSFERASE WBBK-RELATED"/>
    <property type="match status" value="1"/>
</dbReference>
<dbReference type="Pfam" id="PF13692">
    <property type="entry name" value="Glyco_trans_1_4"/>
    <property type="match status" value="1"/>
</dbReference>
<dbReference type="EMBL" id="AUWY01000039">
    <property type="protein sequence ID" value="EQB33430.1"/>
    <property type="molecule type" value="Genomic_DNA"/>
</dbReference>
<feature type="domain" description="Glycosyltransferase subfamily 4-like N-terminal" evidence="3">
    <location>
        <begin position="18"/>
        <end position="199"/>
    </location>
</feature>
<accession>T0IX97</accession>
<dbReference type="PANTHER" id="PTHR46401:SF2">
    <property type="entry name" value="GLYCOSYLTRANSFERASE WBBK-RELATED"/>
    <property type="match status" value="1"/>
</dbReference>
<dbReference type="GO" id="GO:0016757">
    <property type="term" value="F:glycosyltransferase activity"/>
    <property type="evidence" value="ECO:0007669"/>
    <property type="project" value="InterPro"/>
</dbReference>
<dbReference type="Pfam" id="PF13439">
    <property type="entry name" value="Glyco_transf_4"/>
    <property type="match status" value="1"/>
</dbReference>
<reference evidence="4 5" key="1">
    <citation type="journal article" date="2013" name="Genome Announc.">
        <title>Draft Genome Sequence of Sphingobium ummariense Strain RL-3, a Hexachlorocyclohexane-Degrading Bacterium.</title>
        <authorList>
            <person name="Kohli P."/>
            <person name="Dua A."/>
            <person name="Sangwan N."/>
            <person name="Oldach P."/>
            <person name="Khurana J.P."/>
            <person name="Lal R."/>
        </authorList>
    </citation>
    <scope>NUCLEOTIDE SEQUENCE [LARGE SCALE GENOMIC DNA]</scope>
    <source>
        <strain evidence="4 5">RL-3</strain>
    </source>
</reference>
<dbReference type="InterPro" id="IPR001296">
    <property type="entry name" value="Glyco_trans_1"/>
</dbReference>
<evidence type="ECO:0000256" key="1">
    <source>
        <dbReference type="ARBA" id="ARBA00022679"/>
    </source>
</evidence>
<dbReference type="CDD" id="cd03801">
    <property type="entry name" value="GT4_PimA-like"/>
    <property type="match status" value="1"/>
</dbReference>
<dbReference type="eggNOG" id="COG0438">
    <property type="taxonomic scope" value="Bacteria"/>
</dbReference>
<evidence type="ECO:0000259" key="3">
    <source>
        <dbReference type="Pfam" id="PF13439"/>
    </source>
</evidence>
<gene>
    <name evidence="4" type="ORF">M529_03960</name>
</gene>
<dbReference type="Proteomes" id="UP000015523">
    <property type="component" value="Unassembled WGS sequence"/>
</dbReference>
<evidence type="ECO:0000259" key="2">
    <source>
        <dbReference type="Pfam" id="PF00534"/>
    </source>
</evidence>
<dbReference type="RefSeq" id="WP_021316743.1">
    <property type="nucleotide sequence ID" value="NZ_AUWY01000039.1"/>
</dbReference>
<comment type="caution">
    <text evidence="4">The sequence shown here is derived from an EMBL/GenBank/DDBJ whole genome shotgun (WGS) entry which is preliminary data.</text>
</comment>
<evidence type="ECO:0008006" key="6">
    <source>
        <dbReference type="Google" id="ProtNLM"/>
    </source>
</evidence>
<proteinExistence type="predicted"/>
<organism evidence="4 5">
    <name type="scientific">Sphingobium ummariense RL-3</name>
    <dbReference type="NCBI Taxonomy" id="1346791"/>
    <lineage>
        <taxon>Bacteria</taxon>
        <taxon>Pseudomonadati</taxon>
        <taxon>Pseudomonadota</taxon>
        <taxon>Alphaproteobacteria</taxon>
        <taxon>Sphingomonadales</taxon>
        <taxon>Sphingomonadaceae</taxon>
        <taxon>Sphingobium</taxon>
    </lineage>
</organism>
<name>T0IX97_9SPHN</name>
<dbReference type="STRING" id="1346791.M529_03960"/>
<sequence length="1789" mass="195759">MRIVIDLQPCQNGSRHRGIGRYSLSLAKAMVGADRNHDYIIALNRSFPDSIDVVRRSFDGLLPPSAFVTYSVPPMATSADPLNAWRNRAAELVRAHFLESLSPDVVFIPSLFEGFWDDTVVSVEKDAPYLTAVTLHDLIPLEDPVRYLGGEQDRAAYFRRLNDARRADLLLAVSRYAADDAIVRLGLPANQVVVAYGGVGEEFRAPRKNAAEKAALLAKYGIERPYVMAASPLEPRKNLEGLIAGFASMAKELHHTYQLALAGKMDAYARKYLGDLAEAEGLPPGAVVFPGFVADEDLPALYHHSRVFAFPSYSEGFGLPLLEAMACGAPVVGSSKTSIPEVLGRRDLMCDPANAVEIGQTIERILTQPDLERELREFGPRRAAEFSWARSAATALDAIEDLHRRKTSLAHSRAKTATMVQAGKGSLALVLAAVPPEHRLAGFNNALAAAVADRFDVTIITAGDASISDWLKANCSIRHVDWFDAHADDFHDILYSTDYMADAAFRRLMRRHPGSLILAERLSNAPAGMLTGRRLSDGVELAVLDAAGLGGLVRAAADEYTPAQMIDLLMEDMGSRADDLYLEADSRMTRHAGRVGILPIETSPRARAAFLQRIGVADGQTILAAIGQDEDAATALIQNFRIAFAGRDEKPVLVVHCARPTSSDAVKVTRLVSDIIKIEGDLDSIYCGLLSSADMLVVDERLPDPIRTRLRIDFPDERLLAGGALDPSFLAEMFVAFGCRGESARPDITGSAKVRAVGLAIADGLARRARSTGDGLIRQFVAGLPAEVRGRRPDSNDLAKVAECLARNEASERSPQIYVDLSAFAKPNPTHRIDRVTRDWLQALFRVAGPEIRAVYADGDNFVVANQFASYLCGVSTSCLKDRVLKPRLGDRIIGSDLFHSFANGSFEALARARNDGVALGYIVMDDFAFQREAQIRPFAAVLRAWMEEASLSNHAVFTGLPRSKADIPFGAASQDRVLALAEADIPLTILSCPDLLGDTAAKQGKGRVSPPLSQAIAAWRAARLAPPAAARIVNAADLGHVVAGHMLGSYSLAIINRMLAKTLEASFPGGTRYIPIETVPIRHTEGVPAEDKPLMIELSAREAPDHGDEVVISHHYPVIVPEGSYRLTMGLFFWEESAVPDHTIQLLAKNFDAIISPARTVTNALLDSGLPIPIATIGQPVDIDRYVALASARKPRGATLRFLHVSSCFKRKGVDVLLEAWGRAFTSADPVRLVIKTFPNPHNDVEEQLAGLQARYPDLAEIEIVNRDVEQDELLQFYADADVMVLPSRGEGYNLPALEAMASGLPLIVTGHGGQRDFCSDREARLIRYHFASSESHVSGHHSLWVEPDVDDLAAALREQVDPTKAAVIEERRQRALIAAARESDKTAWLHRYAAMVESLISDADHEKPRVAWISTWGVQCGIAQYSHYLIDHFSEAAQRKLTVICDHRTDPRFKSVAKFVPAWPVHNVPKVDQILDAANAADVEAIVIQHQDGLLSWDQLGRLAHDDRLAGKASIVILHNAGNMVRASSEEVATLLEGLGRFSRVLVHNIADMNFLMSMGLKHNVGLLPHGAFARDQAPWPKRLGSQDAPIIGCHGFFFQHKGIDRLIRAAAKLKKKWPNLKLRLVNARFPGEGNDVYVQECRALAKSLGIFESIEWYQDFMPIEQINDLLAGCDIIALPYSESSDSASGAVRVSLSSMVPLVATRVKIFAELGDAAAWADNNDPEVLAEVIGSLLRSPEKRRTVQAAMHEWLNAHDWTRVAGILEGMIQGLVQEKRLHWDYRRNEL</sequence>
<dbReference type="CDD" id="cd03809">
    <property type="entry name" value="GT4_MtfB-like"/>
    <property type="match status" value="1"/>
</dbReference>
<evidence type="ECO:0000313" key="5">
    <source>
        <dbReference type="Proteomes" id="UP000015523"/>
    </source>
</evidence>
<feature type="domain" description="Glycosyl transferase family 1" evidence="2">
    <location>
        <begin position="1583"/>
        <end position="1747"/>
    </location>
</feature>
<dbReference type="OrthoDB" id="9801609at2"/>
<evidence type="ECO:0000313" key="4">
    <source>
        <dbReference type="EMBL" id="EQB33430.1"/>
    </source>
</evidence>